<dbReference type="PANTHER" id="PTHR13832:SF792">
    <property type="entry name" value="GM14286P"/>
    <property type="match status" value="1"/>
</dbReference>
<protein>
    <submittedName>
        <fullName evidence="2">Phosphatase 2C-like domain-containing protein</fullName>
    </submittedName>
</protein>
<dbReference type="Proteomes" id="UP001215598">
    <property type="component" value="Unassembled WGS sequence"/>
</dbReference>
<dbReference type="Gene3D" id="3.60.40.10">
    <property type="entry name" value="PPM-type phosphatase domain"/>
    <property type="match status" value="1"/>
</dbReference>
<sequence length="386" mass="42073">MDKNLYNRFSKASSPNIICDAHILTFQPAETPNEDRFFAEDWLLPDGRWKMLAIFDGHGAGTEAVDFVLEVLPREIKSALNVIILDTSNKNTSLSNELVEVVLTKCIRDVDLRIQTDFTALFPGDIDGLLEEEILQAIKDLESSGGHSRVEVLRARTGTTALVALIDPKNVIHAASLGDCDAVLATMEDAVWKTQTLSARHNCANPKEVARIRTEHPGEPDCVNTDTLRTLGLIAVTRALGDTLFKLPVVYTERVAPLSLPPIHPNYDLKGLAARNLTPPYLSNTAKVTHIAVPPLAIDGDALRRLLILASDGLVNILSRSRSVRELPGAAALWSAAAVSGALKNMAVNVLWDALLCDDGSSLYEGMIQKQHGRRVDDITIIVCPL</sequence>
<evidence type="ECO:0000259" key="1">
    <source>
        <dbReference type="PROSITE" id="PS51746"/>
    </source>
</evidence>
<dbReference type="InterPro" id="IPR001932">
    <property type="entry name" value="PPM-type_phosphatase-like_dom"/>
</dbReference>
<evidence type="ECO:0000313" key="2">
    <source>
        <dbReference type="EMBL" id="KAJ7722790.1"/>
    </source>
</evidence>
<keyword evidence="3" id="KW-1185">Reference proteome</keyword>
<name>A0AAD7HKF9_9AGAR</name>
<dbReference type="GO" id="GO:0004722">
    <property type="term" value="F:protein serine/threonine phosphatase activity"/>
    <property type="evidence" value="ECO:0007669"/>
    <property type="project" value="InterPro"/>
</dbReference>
<dbReference type="PROSITE" id="PS51746">
    <property type="entry name" value="PPM_2"/>
    <property type="match status" value="1"/>
</dbReference>
<dbReference type="CDD" id="cd00143">
    <property type="entry name" value="PP2Cc"/>
    <property type="match status" value="1"/>
</dbReference>
<organism evidence="2 3">
    <name type="scientific">Mycena metata</name>
    <dbReference type="NCBI Taxonomy" id="1033252"/>
    <lineage>
        <taxon>Eukaryota</taxon>
        <taxon>Fungi</taxon>
        <taxon>Dikarya</taxon>
        <taxon>Basidiomycota</taxon>
        <taxon>Agaricomycotina</taxon>
        <taxon>Agaricomycetes</taxon>
        <taxon>Agaricomycetidae</taxon>
        <taxon>Agaricales</taxon>
        <taxon>Marasmiineae</taxon>
        <taxon>Mycenaceae</taxon>
        <taxon>Mycena</taxon>
    </lineage>
</organism>
<dbReference type="InterPro" id="IPR036457">
    <property type="entry name" value="PPM-type-like_dom_sf"/>
</dbReference>
<dbReference type="EMBL" id="JARKIB010000216">
    <property type="protein sequence ID" value="KAJ7722790.1"/>
    <property type="molecule type" value="Genomic_DNA"/>
</dbReference>
<feature type="domain" description="PPM-type phosphatase" evidence="1">
    <location>
        <begin position="20"/>
        <end position="386"/>
    </location>
</feature>
<dbReference type="AlphaFoldDB" id="A0AAD7HKF9"/>
<dbReference type="SUPFAM" id="SSF81606">
    <property type="entry name" value="PP2C-like"/>
    <property type="match status" value="1"/>
</dbReference>
<evidence type="ECO:0000313" key="3">
    <source>
        <dbReference type="Proteomes" id="UP001215598"/>
    </source>
</evidence>
<reference evidence="2" key="1">
    <citation type="submission" date="2023-03" db="EMBL/GenBank/DDBJ databases">
        <title>Massive genome expansion in bonnet fungi (Mycena s.s.) driven by repeated elements and novel gene families across ecological guilds.</title>
        <authorList>
            <consortium name="Lawrence Berkeley National Laboratory"/>
            <person name="Harder C.B."/>
            <person name="Miyauchi S."/>
            <person name="Viragh M."/>
            <person name="Kuo A."/>
            <person name="Thoen E."/>
            <person name="Andreopoulos B."/>
            <person name="Lu D."/>
            <person name="Skrede I."/>
            <person name="Drula E."/>
            <person name="Henrissat B."/>
            <person name="Morin E."/>
            <person name="Kohler A."/>
            <person name="Barry K."/>
            <person name="LaButti K."/>
            <person name="Morin E."/>
            <person name="Salamov A."/>
            <person name="Lipzen A."/>
            <person name="Mereny Z."/>
            <person name="Hegedus B."/>
            <person name="Baldrian P."/>
            <person name="Stursova M."/>
            <person name="Weitz H."/>
            <person name="Taylor A."/>
            <person name="Grigoriev I.V."/>
            <person name="Nagy L.G."/>
            <person name="Martin F."/>
            <person name="Kauserud H."/>
        </authorList>
    </citation>
    <scope>NUCLEOTIDE SEQUENCE</scope>
    <source>
        <strain evidence="2">CBHHK182m</strain>
    </source>
</reference>
<dbReference type="InterPro" id="IPR015655">
    <property type="entry name" value="PP2C"/>
</dbReference>
<dbReference type="Pfam" id="PF00481">
    <property type="entry name" value="PP2C"/>
    <property type="match status" value="1"/>
</dbReference>
<gene>
    <name evidence="2" type="ORF">B0H16DRAFT_1699163</name>
</gene>
<dbReference type="PANTHER" id="PTHR13832">
    <property type="entry name" value="PROTEIN PHOSPHATASE 2C"/>
    <property type="match status" value="1"/>
</dbReference>
<dbReference type="SMART" id="SM00332">
    <property type="entry name" value="PP2Cc"/>
    <property type="match status" value="1"/>
</dbReference>
<accession>A0AAD7HKF9</accession>
<comment type="caution">
    <text evidence="2">The sequence shown here is derived from an EMBL/GenBank/DDBJ whole genome shotgun (WGS) entry which is preliminary data.</text>
</comment>
<proteinExistence type="predicted"/>